<reference evidence="1 2" key="1">
    <citation type="journal article" date="2018" name="Front. Plant Sci.">
        <title>Red Clover (Trifolium pratense) and Zigzag Clover (T. medium) - A Picture of Genomic Similarities and Differences.</title>
        <authorList>
            <person name="Dluhosova J."/>
            <person name="Istvanek J."/>
            <person name="Nedelnik J."/>
            <person name="Repkova J."/>
        </authorList>
    </citation>
    <scope>NUCLEOTIDE SEQUENCE [LARGE SCALE GENOMIC DNA]</scope>
    <source>
        <strain evidence="2">cv. 10/8</strain>
        <tissue evidence="1">Leaf</tissue>
    </source>
</reference>
<proteinExistence type="predicted"/>
<dbReference type="AlphaFoldDB" id="A0A392VQL7"/>
<evidence type="ECO:0000313" key="2">
    <source>
        <dbReference type="Proteomes" id="UP000265520"/>
    </source>
</evidence>
<keyword evidence="2" id="KW-1185">Reference proteome</keyword>
<comment type="caution">
    <text evidence="1">The sequence shown here is derived from an EMBL/GenBank/DDBJ whole genome shotgun (WGS) entry which is preliminary data.</text>
</comment>
<organism evidence="1 2">
    <name type="scientific">Trifolium medium</name>
    <dbReference type="NCBI Taxonomy" id="97028"/>
    <lineage>
        <taxon>Eukaryota</taxon>
        <taxon>Viridiplantae</taxon>
        <taxon>Streptophyta</taxon>
        <taxon>Embryophyta</taxon>
        <taxon>Tracheophyta</taxon>
        <taxon>Spermatophyta</taxon>
        <taxon>Magnoliopsida</taxon>
        <taxon>eudicotyledons</taxon>
        <taxon>Gunneridae</taxon>
        <taxon>Pentapetalae</taxon>
        <taxon>rosids</taxon>
        <taxon>fabids</taxon>
        <taxon>Fabales</taxon>
        <taxon>Fabaceae</taxon>
        <taxon>Papilionoideae</taxon>
        <taxon>50 kb inversion clade</taxon>
        <taxon>NPAAA clade</taxon>
        <taxon>Hologalegina</taxon>
        <taxon>IRL clade</taxon>
        <taxon>Trifolieae</taxon>
        <taxon>Trifolium</taxon>
    </lineage>
</organism>
<dbReference type="Proteomes" id="UP000265520">
    <property type="component" value="Unassembled WGS sequence"/>
</dbReference>
<sequence>MNFHTAIFLRVSDADFTAETVNKKLETIANTKDRD</sequence>
<name>A0A392VQL7_9FABA</name>
<evidence type="ECO:0000313" key="1">
    <source>
        <dbReference type="EMBL" id="MCI89281.1"/>
    </source>
</evidence>
<accession>A0A392VQL7</accession>
<feature type="non-terminal residue" evidence="1">
    <location>
        <position position="35"/>
    </location>
</feature>
<protein>
    <submittedName>
        <fullName evidence="1">Uncharacterized protein</fullName>
    </submittedName>
</protein>
<dbReference type="EMBL" id="LXQA011215781">
    <property type="protein sequence ID" value="MCI89281.1"/>
    <property type="molecule type" value="Genomic_DNA"/>
</dbReference>